<dbReference type="Gene3D" id="2.60.120.260">
    <property type="entry name" value="Galactose-binding domain-like"/>
    <property type="match status" value="1"/>
</dbReference>
<keyword evidence="2" id="KW-0812">Transmembrane</keyword>
<protein>
    <submittedName>
        <fullName evidence="3">Uncharacterized protein</fullName>
    </submittedName>
</protein>
<dbReference type="EMBL" id="MNAD01000879">
    <property type="protein sequence ID" value="OJT09800.1"/>
    <property type="molecule type" value="Genomic_DNA"/>
</dbReference>
<evidence type="ECO:0000256" key="2">
    <source>
        <dbReference type="SAM" id="Phobius"/>
    </source>
</evidence>
<organism evidence="3 4">
    <name type="scientific">Trametes pubescens</name>
    <name type="common">White-rot fungus</name>
    <dbReference type="NCBI Taxonomy" id="154538"/>
    <lineage>
        <taxon>Eukaryota</taxon>
        <taxon>Fungi</taxon>
        <taxon>Dikarya</taxon>
        <taxon>Basidiomycota</taxon>
        <taxon>Agaricomycotina</taxon>
        <taxon>Agaricomycetes</taxon>
        <taxon>Polyporales</taxon>
        <taxon>Polyporaceae</taxon>
        <taxon>Trametes</taxon>
    </lineage>
</organism>
<keyword evidence="2" id="KW-0472">Membrane</keyword>
<accession>A0A1M2VQH4</accession>
<proteinExistence type="predicted"/>
<feature type="compositionally biased region" description="Polar residues" evidence="1">
    <location>
        <begin position="273"/>
        <end position="296"/>
    </location>
</feature>
<keyword evidence="4" id="KW-1185">Reference proteome</keyword>
<dbReference type="STRING" id="154538.A0A1M2VQH4"/>
<evidence type="ECO:0000313" key="3">
    <source>
        <dbReference type="EMBL" id="OJT09800.1"/>
    </source>
</evidence>
<feature type="transmembrane region" description="Helical" evidence="2">
    <location>
        <begin position="210"/>
        <end position="235"/>
    </location>
</feature>
<evidence type="ECO:0000256" key="1">
    <source>
        <dbReference type="SAM" id="MobiDB-lite"/>
    </source>
</evidence>
<dbReference type="OrthoDB" id="3006363at2759"/>
<keyword evidence="2" id="KW-1133">Transmembrane helix</keyword>
<comment type="caution">
    <text evidence="3">The sequence shown here is derived from an EMBL/GenBank/DDBJ whole genome shotgun (WGS) entry which is preliminary data.</text>
</comment>
<evidence type="ECO:0000313" key="4">
    <source>
        <dbReference type="Proteomes" id="UP000184267"/>
    </source>
</evidence>
<gene>
    <name evidence="3" type="ORF">TRAPUB_13759</name>
</gene>
<dbReference type="AlphaFoldDB" id="A0A1M2VQH4"/>
<dbReference type="Proteomes" id="UP000184267">
    <property type="component" value="Unassembled WGS sequence"/>
</dbReference>
<reference evidence="3 4" key="1">
    <citation type="submission" date="2016-10" db="EMBL/GenBank/DDBJ databases">
        <title>Genome sequence of the basidiomycete white-rot fungus Trametes pubescens.</title>
        <authorList>
            <person name="Makela M.R."/>
            <person name="Granchi Z."/>
            <person name="Peng M."/>
            <person name="De Vries R.P."/>
            <person name="Grigoriev I."/>
            <person name="Riley R."/>
            <person name="Hilden K."/>
        </authorList>
    </citation>
    <scope>NUCLEOTIDE SEQUENCE [LARGE SCALE GENOMIC DNA]</scope>
    <source>
        <strain evidence="3 4">FBCC735</strain>
    </source>
</reference>
<feature type="region of interest" description="Disordered" evidence="1">
    <location>
        <begin position="247"/>
        <end position="429"/>
    </location>
</feature>
<sequence length="429" mass="44664">MYPADATFVDNFDSRIVYADPTTARQDGKLSPNAHSQLGAISDVYDGTLSITTDPGMSFQLIFYGRILQIYGAALPWLSGQQPWAQYTIDDDGVTLPVLSAPSPLGNVSLYVSTLLPLTFHTLTVKVVNATSDGPFLFDYIAFGFLDASEDPNPPNASSTSVASQSSATASLSTSSAALTASASVASTTGNSPMPAVPIVTSPTAASLPIAPIIGAIVGGIVALVAVAAVILCIWKCMNRRRDVDRESIEPASEPGPPEVGPVAKYAEKGTSRAASPNVQRTEASVSVVGQSTNPLSWAERPDSGVTWPGPSGPPPSHRSASPREKAGFSVVKSEPPRSSSGYDNRHYWDSQSHPDITLGSGVGGRPATPGHLVPLERAQGTATRLLGPSPSQSPDSIAQAGAPTPEIYAGEMSAPVVEQYRVPPPYSP</sequence>
<name>A0A1M2VQH4_TRAPU</name>